<dbReference type="Pfam" id="PF10679">
    <property type="entry name" value="DUF2491"/>
    <property type="match status" value="1"/>
</dbReference>
<organism evidence="2 3">
    <name type="scientific">Glaciecola siphonariae</name>
    <dbReference type="NCBI Taxonomy" id="521012"/>
    <lineage>
        <taxon>Bacteria</taxon>
        <taxon>Pseudomonadati</taxon>
        <taxon>Pseudomonadota</taxon>
        <taxon>Gammaproteobacteria</taxon>
        <taxon>Alteromonadales</taxon>
        <taxon>Alteromonadaceae</taxon>
        <taxon>Glaciecola</taxon>
    </lineage>
</organism>
<evidence type="ECO:0000313" key="3">
    <source>
        <dbReference type="Proteomes" id="UP001595897"/>
    </source>
</evidence>
<comment type="caution">
    <text evidence="2">The sequence shown here is derived from an EMBL/GenBank/DDBJ whole genome shotgun (WGS) entry which is preliminary data.</text>
</comment>
<accession>A0ABV9LQU0</accession>
<protein>
    <submittedName>
        <fullName evidence="2">YjfK family protein</fullName>
    </submittedName>
</protein>
<dbReference type="EMBL" id="JBHSGU010000002">
    <property type="protein sequence ID" value="MFC4698872.1"/>
    <property type="molecule type" value="Genomic_DNA"/>
</dbReference>
<proteinExistence type="predicted"/>
<dbReference type="Proteomes" id="UP001595897">
    <property type="component" value="Unassembled WGS sequence"/>
</dbReference>
<evidence type="ECO:0000313" key="2">
    <source>
        <dbReference type="EMBL" id="MFC4698872.1"/>
    </source>
</evidence>
<sequence>MFSKLFGKKDKKAHESRPSSPEIMGLYLGGSFELDSLKLRLIEPKLKISGAASKHLIQAVGKIALDTGGSMFRFYTDDDAFLQVVTDGGETENHITDVKLWYFYDTTTVGTQSQWSDLISHGISKPRFELDGDSYERVWNAIGEESPPVAMTETTYEQDGDVSTTDQFIMLYEKAIGDDSVEALLVAGEEKIVDNNHDRCLVISTGFDLSPADITING</sequence>
<name>A0ABV9LQU0_9ALTE</name>
<feature type="region of interest" description="Disordered" evidence="1">
    <location>
        <begin position="1"/>
        <end position="20"/>
    </location>
</feature>
<reference evidence="3" key="1">
    <citation type="journal article" date="2019" name="Int. J. Syst. Evol. Microbiol.">
        <title>The Global Catalogue of Microorganisms (GCM) 10K type strain sequencing project: providing services to taxonomists for standard genome sequencing and annotation.</title>
        <authorList>
            <consortium name="The Broad Institute Genomics Platform"/>
            <consortium name="The Broad Institute Genome Sequencing Center for Infectious Disease"/>
            <person name="Wu L."/>
            <person name="Ma J."/>
        </authorList>
    </citation>
    <scope>NUCLEOTIDE SEQUENCE [LARGE SCALE GENOMIC DNA]</scope>
    <source>
        <strain evidence="3">KACC 12507</strain>
    </source>
</reference>
<evidence type="ECO:0000256" key="1">
    <source>
        <dbReference type="SAM" id="MobiDB-lite"/>
    </source>
</evidence>
<gene>
    <name evidence="2" type="ORF">ACFO4O_01685</name>
</gene>
<keyword evidence="3" id="KW-1185">Reference proteome</keyword>
<dbReference type="InterPro" id="IPR019621">
    <property type="entry name" value="DUF2491"/>
</dbReference>
<dbReference type="RefSeq" id="WP_382405555.1">
    <property type="nucleotide sequence ID" value="NZ_JBHSGU010000002.1"/>
</dbReference>